<evidence type="ECO:0000256" key="3">
    <source>
        <dbReference type="ARBA" id="ARBA00023163"/>
    </source>
</evidence>
<reference evidence="5" key="2">
    <citation type="submission" date="2005-07" db="EMBL/GenBank/DDBJ databases">
        <authorList>
            <person name="Priefert H."/>
            <person name="Reichel A."/>
            <person name="O'Brien X.M."/>
            <person name="Dexter A.F."/>
            <person name="Nagpal G."/>
            <person name="Ong C.Y."/>
            <person name="Gaffey C."/>
            <person name="Benedetti N."/>
            <person name="Ross M."/>
            <person name="Rao S."/>
            <person name="Feng W."/>
            <person name="Bolton D."/>
            <person name="Taylor J."/>
            <person name="Archer J.A.C."/>
            <person name="Lessard P.A."/>
            <person name="Sinskey A.J."/>
        </authorList>
    </citation>
    <scope>NUCLEOTIDE SEQUENCE</scope>
    <source>
        <strain evidence="5">I24</strain>
    </source>
</reference>
<keyword evidence="2" id="KW-0238">DNA-binding</keyword>
<keyword evidence="3" id="KW-0804">Transcription</keyword>
<dbReference type="SMART" id="SM00345">
    <property type="entry name" value="HTH_GNTR"/>
    <property type="match status" value="1"/>
</dbReference>
<dbReference type="Pfam" id="PF07729">
    <property type="entry name" value="FCD"/>
    <property type="match status" value="1"/>
</dbReference>
<dbReference type="InterPro" id="IPR036388">
    <property type="entry name" value="WH-like_DNA-bd_sf"/>
</dbReference>
<dbReference type="InterPro" id="IPR036390">
    <property type="entry name" value="WH_DNA-bd_sf"/>
</dbReference>
<dbReference type="Gene3D" id="1.10.10.10">
    <property type="entry name" value="Winged helix-like DNA-binding domain superfamily/Winged helix DNA-binding domain"/>
    <property type="match status" value="1"/>
</dbReference>
<feature type="domain" description="HTH gntR-type" evidence="4">
    <location>
        <begin position="11"/>
        <end position="78"/>
    </location>
</feature>
<dbReference type="InterPro" id="IPR000524">
    <property type="entry name" value="Tscrpt_reg_HTH_GntR"/>
</dbReference>
<dbReference type="InterPro" id="IPR011711">
    <property type="entry name" value="GntR_C"/>
</dbReference>
<dbReference type="SUPFAM" id="SSF46785">
    <property type="entry name" value="Winged helix' DNA-binding domain"/>
    <property type="match status" value="1"/>
</dbReference>
<organism evidence="5">
    <name type="scientific">Rhodococcus aetherivorans</name>
    <dbReference type="NCBI Taxonomy" id="191292"/>
    <lineage>
        <taxon>Bacteria</taxon>
        <taxon>Bacillati</taxon>
        <taxon>Actinomycetota</taxon>
        <taxon>Actinomycetes</taxon>
        <taxon>Mycobacteriales</taxon>
        <taxon>Nocardiaceae</taxon>
        <taxon>Rhodococcus</taxon>
    </lineage>
</organism>
<dbReference type="PROSITE" id="PS50949">
    <property type="entry name" value="HTH_GNTR"/>
    <property type="match status" value="1"/>
</dbReference>
<dbReference type="InterPro" id="IPR008920">
    <property type="entry name" value="TF_FadR/GntR_C"/>
</dbReference>
<keyword evidence="1" id="KW-0805">Transcription regulation</keyword>
<dbReference type="SMART" id="SM00895">
    <property type="entry name" value="FCD"/>
    <property type="match status" value="1"/>
</dbReference>
<dbReference type="Pfam" id="PF00392">
    <property type="entry name" value="GntR"/>
    <property type="match status" value="1"/>
</dbReference>
<dbReference type="SUPFAM" id="SSF48008">
    <property type="entry name" value="GntR ligand-binding domain-like"/>
    <property type="match status" value="1"/>
</dbReference>
<protein>
    <submittedName>
        <fullName evidence="5">NimR</fullName>
    </submittedName>
</protein>
<sequence length="215" mass="23481">MTMTMTMTASGSKTDQIYDALRTRLMQGHYQFGEVLSTYELAQEFGVSRRPVMDAAMRLASEGFISIIPQVGCRVIIPDEDRVREHFALAGILEGAGAKLAALNATEVQLADIDAALGRCAGPAEADDAAAFAAANRDFHSAVLAASGNQRLTELAKHAWDLSDFYIQKNRVSTDLRRSQSEHSDIAGAISRREPGLARELMEGHLSRFWMGVHI</sequence>
<dbReference type="Gene3D" id="1.20.120.530">
    <property type="entry name" value="GntR ligand-binding domain-like"/>
    <property type="match status" value="1"/>
</dbReference>
<dbReference type="PANTHER" id="PTHR43537">
    <property type="entry name" value="TRANSCRIPTIONAL REGULATOR, GNTR FAMILY"/>
    <property type="match status" value="1"/>
</dbReference>
<evidence type="ECO:0000313" key="5">
    <source>
        <dbReference type="EMBL" id="AAL61656.1"/>
    </source>
</evidence>
<evidence type="ECO:0000256" key="1">
    <source>
        <dbReference type="ARBA" id="ARBA00023015"/>
    </source>
</evidence>
<dbReference type="EMBL" id="AF452375">
    <property type="protein sequence ID" value="AAL61656.1"/>
    <property type="molecule type" value="Genomic_DNA"/>
</dbReference>
<proteinExistence type="predicted"/>
<dbReference type="CDD" id="cd07377">
    <property type="entry name" value="WHTH_GntR"/>
    <property type="match status" value="1"/>
</dbReference>
<dbReference type="GO" id="GO:0003677">
    <property type="term" value="F:DNA binding"/>
    <property type="evidence" value="ECO:0007669"/>
    <property type="project" value="UniProtKB-KW"/>
</dbReference>
<evidence type="ECO:0000256" key="2">
    <source>
        <dbReference type="ARBA" id="ARBA00023125"/>
    </source>
</evidence>
<evidence type="ECO:0000259" key="4">
    <source>
        <dbReference type="PROSITE" id="PS50949"/>
    </source>
</evidence>
<reference evidence="5" key="1">
    <citation type="journal article" date="2004" name="Appl. Microbiol. Biotechnol.">
        <title>Indene bioconversion by a toluene inducible dioxygenase of Rhodococcus sp. I24.</title>
        <authorList>
            <person name="Priefert H."/>
            <person name="O'Brien X.M."/>
            <person name="Lessard P.A."/>
            <person name="Dexter A.F."/>
            <person name="Choi E.E."/>
            <person name="Tomic S."/>
            <person name="Nagpal G."/>
            <person name="Cho J.J."/>
            <person name="Agosto M."/>
            <person name="Yang L."/>
            <person name="Treadway S.L."/>
            <person name="Tamashiro L."/>
            <person name="Wallace M."/>
            <person name="Sinskey A.J."/>
        </authorList>
    </citation>
    <scope>NUCLEOTIDE SEQUENCE</scope>
    <source>
        <strain evidence="5">I24</strain>
    </source>
</reference>
<name>Q8VQV4_9NOCA</name>
<dbReference type="PANTHER" id="PTHR43537:SF45">
    <property type="entry name" value="GNTR FAMILY REGULATORY PROTEIN"/>
    <property type="match status" value="1"/>
</dbReference>
<accession>Q8VQV4</accession>
<dbReference type="AlphaFoldDB" id="Q8VQV4"/>
<dbReference type="GO" id="GO:0003700">
    <property type="term" value="F:DNA-binding transcription factor activity"/>
    <property type="evidence" value="ECO:0007669"/>
    <property type="project" value="InterPro"/>
</dbReference>